<dbReference type="OrthoDB" id="100006at2759"/>
<evidence type="ECO:0000256" key="2">
    <source>
        <dbReference type="ARBA" id="ARBA00022692"/>
    </source>
</evidence>
<dbReference type="HOGENOM" id="CLU_027149_3_1_1"/>
<proteinExistence type="predicted"/>
<dbReference type="STRING" id="1388766.A0A017SFG9"/>
<dbReference type="GeneID" id="63700910"/>
<feature type="transmembrane region" description="Helical" evidence="6">
    <location>
        <begin position="143"/>
        <end position="162"/>
    </location>
</feature>
<feature type="transmembrane region" description="Helical" evidence="6">
    <location>
        <begin position="297"/>
        <end position="320"/>
    </location>
</feature>
<dbReference type="Pfam" id="PF11970">
    <property type="entry name" value="GPR_Gpa2_C"/>
    <property type="match status" value="1"/>
</dbReference>
<dbReference type="GO" id="GO:0005886">
    <property type="term" value="C:plasma membrane"/>
    <property type="evidence" value="ECO:0007669"/>
    <property type="project" value="TreeGrafter"/>
</dbReference>
<dbReference type="GO" id="GO:0004930">
    <property type="term" value="F:G protein-coupled receptor activity"/>
    <property type="evidence" value="ECO:0007669"/>
    <property type="project" value="TreeGrafter"/>
</dbReference>
<name>A0A017SFG9_ASPRC</name>
<dbReference type="PANTHER" id="PTHR23112">
    <property type="entry name" value="G PROTEIN-COUPLED RECEPTOR 157-RELATED"/>
    <property type="match status" value="1"/>
</dbReference>
<feature type="compositionally biased region" description="Basic and acidic residues" evidence="5">
    <location>
        <begin position="424"/>
        <end position="442"/>
    </location>
</feature>
<evidence type="ECO:0000256" key="1">
    <source>
        <dbReference type="ARBA" id="ARBA00004141"/>
    </source>
</evidence>
<evidence type="ECO:0000256" key="6">
    <source>
        <dbReference type="SAM" id="Phobius"/>
    </source>
</evidence>
<evidence type="ECO:0000256" key="3">
    <source>
        <dbReference type="ARBA" id="ARBA00022989"/>
    </source>
</evidence>
<feature type="region of interest" description="Disordered" evidence="5">
    <location>
        <begin position="412"/>
        <end position="448"/>
    </location>
</feature>
<feature type="transmembrane region" description="Helical" evidence="6">
    <location>
        <begin position="52"/>
        <end position="75"/>
    </location>
</feature>
<dbReference type="Gene3D" id="1.20.1070.10">
    <property type="entry name" value="Rhodopsin 7-helix transmembrane proteins"/>
    <property type="match status" value="1"/>
</dbReference>
<dbReference type="AlphaFoldDB" id="A0A017SFG9"/>
<protein>
    <recommendedName>
        <fullName evidence="7">G protein-coupled receptor GPR1/2/3 C-terminal domain-containing protein</fullName>
    </recommendedName>
</protein>
<keyword evidence="3 6" id="KW-1133">Transmembrane helix</keyword>
<evidence type="ECO:0000313" key="8">
    <source>
        <dbReference type="EMBL" id="EYE95697.1"/>
    </source>
</evidence>
<keyword evidence="4 6" id="KW-0472">Membrane</keyword>
<dbReference type="SUPFAM" id="SSF81321">
    <property type="entry name" value="Family A G protein-coupled receptor-like"/>
    <property type="match status" value="1"/>
</dbReference>
<feature type="transmembrane region" description="Helical" evidence="6">
    <location>
        <begin position="219"/>
        <end position="238"/>
    </location>
</feature>
<evidence type="ECO:0000259" key="7">
    <source>
        <dbReference type="Pfam" id="PF11970"/>
    </source>
</evidence>
<feature type="transmembrane region" description="Helical" evidence="6">
    <location>
        <begin position="96"/>
        <end position="119"/>
    </location>
</feature>
<feature type="transmembrane region" description="Helical" evidence="6">
    <location>
        <begin position="264"/>
        <end position="285"/>
    </location>
</feature>
<feature type="domain" description="G protein-coupled receptor GPR1/2/3 C-terminal" evidence="7">
    <location>
        <begin position="256"/>
        <end position="325"/>
    </location>
</feature>
<feature type="transmembrane region" description="Helical" evidence="6">
    <location>
        <begin position="169"/>
        <end position="191"/>
    </location>
</feature>
<reference evidence="9" key="1">
    <citation type="journal article" date="2014" name="Nat. Commun.">
        <title>Genomic adaptations of the halophilic Dead Sea filamentous fungus Eurotium rubrum.</title>
        <authorList>
            <person name="Kis-Papo T."/>
            <person name="Weig A.R."/>
            <person name="Riley R."/>
            <person name="Persoh D."/>
            <person name="Salamov A."/>
            <person name="Sun H."/>
            <person name="Lipzen A."/>
            <person name="Wasser S.P."/>
            <person name="Rambold G."/>
            <person name="Grigoriev I.V."/>
            <person name="Nevo E."/>
        </authorList>
    </citation>
    <scope>NUCLEOTIDE SEQUENCE [LARGE SCALE GENOMIC DNA]</scope>
    <source>
        <strain evidence="9">CBS 135680</strain>
    </source>
</reference>
<dbReference type="GO" id="GO:0007189">
    <property type="term" value="P:adenylate cyclase-activating G protein-coupled receptor signaling pathway"/>
    <property type="evidence" value="ECO:0007669"/>
    <property type="project" value="TreeGrafter"/>
</dbReference>
<organism evidence="8 9">
    <name type="scientific">Aspergillus ruber (strain CBS 135680)</name>
    <dbReference type="NCBI Taxonomy" id="1388766"/>
    <lineage>
        <taxon>Eukaryota</taxon>
        <taxon>Fungi</taxon>
        <taxon>Dikarya</taxon>
        <taxon>Ascomycota</taxon>
        <taxon>Pezizomycotina</taxon>
        <taxon>Eurotiomycetes</taxon>
        <taxon>Eurotiomycetidae</taxon>
        <taxon>Eurotiales</taxon>
        <taxon>Aspergillaceae</taxon>
        <taxon>Aspergillus</taxon>
        <taxon>Aspergillus subgen. Aspergillus</taxon>
    </lineage>
</organism>
<dbReference type="RefSeq" id="XP_040639385.1">
    <property type="nucleotide sequence ID" value="XM_040785786.1"/>
</dbReference>
<keyword evidence="9" id="KW-1185">Reference proteome</keyword>
<comment type="subcellular location">
    <subcellularLocation>
        <location evidence="1">Membrane</location>
        <topology evidence="1">Multi-pass membrane protein</topology>
    </subcellularLocation>
</comment>
<dbReference type="InterPro" id="IPR022596">
    <property type="entry name" value="GPR1/2/3_C"/>
</dbReference>
<dbReference type="Proteomes" id="UP000019804">
    <property type="component" value="Unassembled WGS sequence"/>
</dbReference>
<evidence type="ECO:0000256" key="4">
    <source>
        <dbReference type="ARBA" id="ARBA00023136"/>
    </source>
</evidence>
<keyword evidence="2 6" id="KW-0812">Transmembrane</keyword>
<gene>
    <name evidence="8" type="ORF">EURHEDRAFT_50299</name>
</gene>
<dbReference type="PANTHER" id="PTHR23112:SF37">
    <property type="entry name" value="G PROTEIN-COUPLED RECEPTOR GPR1"/>
    <property type="match status" value="1"/>
</dbReference>
<sequence>MSLAKVLLMSLGDSGINDLSAHGDMLRRRAFTKEGEPVMDIDPLPYSHHQGLIAVSVMAILSFLASIILIGFVTYRMLFWRSNYARYIGYNQYIVLIYNLVLADLQQSLAFLICIKWIAEDKIEADTAACFLQGLWLQIGDPASGLFVLAIAIHTFLLVAMGRKLSHRVFVTGVVGIWAFIAILVIVPLAVHGRYVLIPSGAWCWISEKYENMRLATHYTWIFLAEFGTVVLYAIMWFQLRRRIAQSAILGSSHTESLKRLRRVIGYMVIYPIAYIVLSLPLAAGRMATAQGTTPNVVYFCVAGAMITSSGFVDVLLYTLTRRNLIIESEPSHDRSYGKFASSKGRKTENHLTTITADPKRLDASQMGTRIYHEDPDHTVRDGSTDNIVQPQGMELTPIGKVYQQTTIEVTSEPAYPSGATSDHSSKDSMEHQHQDGLHEPSSRMWGR</sequence>
<evidence type="ECO:0000313" key="9">
    <source>
        <dbReference type="Proteomes" id="UP000019804"/>
    </source>
</evidence>
<evidence type="ECO:0000256" key="5">
    <source>
        <dbReference type="SAM" id="MobiDB-lite"/>
    </source>
</evidence>
<dbReference type="EMBL" id="KK088421">
    <property type="protein sequence ID" value="EYE95697.1"/>
    <property type="molecule type" value="Genomic_DNA"/>
</dbReference>
<feature type="region of interest" description="Disordered" evidence="5">
    <location>
        <begin position="334"/>
        <end position="360"/>
    </location>
</feature>
<accession>A0A017SFG9</accession>